<evidence type="ECO:0000256" key="1">
    <source>
        <dbReference type="SAM" id="MobiDB-lite"/>
    </source>
</evidence>
<dbReference type="RefSeq" id="WP_345079255.1">
    <property type="nucleotide sequence ID" value="NZ_BAAAWG010000004.1"/>
</dbReference>
<dbReference type="PANTHER" id="PTHR43649">
    <property type="entry name" value="ARABINOSE-BINDING PROTEIN-RELATED"/>
    <property type="match status" value="1"/>
</dbReference>
<dbReference type="Proteomes" id="UP001596241">
    <property type="component" value="Unassembled WGS sequence"/>
</dbReference>
<proteinExistence type="predicted"/>
<gene>
    <name evidence="2" type="ORF">ACFP3M_10805</name>
</gene>
<feature type="region of interest" description="Disordered" evidence="1">
    <location>
        <begin position="392"/>
        <end position="421"/>
    </location>
</feature>
<dbReference type="InterPro" id="IPR050490">
    <property type="entry name" value="Bact_solute-bd_prot1"/>
</dbReference>
<keyword evidence="3" id="KW-1185">Reference proteome</keyword>
<dbReference type="SUPFAM" id="SSF53850">
    <property type="entry name" value="Periplasmic binding protein-like II"/>
    <property type="match status" value="1"/>
</dbReference>
<protein>
    <submittedName>
        <fullName evidence="2">Extracellular solute-binding protein</fullName>
    </submittedName>
</protein>
<sequence length="421" mass="44976">MQRRYTSLAAAGIATVLTLTLSGCGVGQGDRVTLKLVAADYGDGTGPGSRQYWDQLTRAFEKKNPGIKVDVDVYSWKDVDKKVADLVRKDQAPDLAQIGAYVDYAADGQLYSADELLSIPVQADLQPALAEPGEVDRVQYGIPFAASTRRLFYNKKLFAEAGITDAPKTWDDIAEDAELLKKHGVKTPYALPLGPEETQAETLNWLLSGGGGYTDEIGKYAIDSPANVKTFTWLRDELVGKGLTGGDPAGLNRAEAFAGFADGDVGMLNGHPALIKQAEAKGIDYGTADLPGVHGPAASTLGVSDWMMAFKRNGHRAQAGKFLDFVYNDSNVLTFSRDFGLLPVTSTAAQKMAGDHRFGHLQDFVGPLRDAHFYPANKTSWPDVARSVKSQMGEAVGPKGDPSSILADLQNTADAADTAGS</sequence>
<comment type="caution">
    <text evidence="2">The sequence shown here is derived from an EMBL/GenBank/DDBJ whole genome shotgun (WGS) entry which is preliminary data.</text>
</comment>
<organism evidence="2 3">
    <name type="scientific">Streptomyces ramulosus</name>
    <dbReference type="NCBI Taxonomy" id="47762"/>
    <lineage>
        <taxon>Bacteria</taxon>
        <taxon>Bacillati</taxon>
        <taxon>Actinomycetota</taxon>
        <taxon>Actinomycetes</taxon>
        <taxon>Kitasatosporales</taxon>
        <taxon>Streptomycetaceae</taxon>
        <taxon>Streptomyces</taxon>
    </lineage>
</organism>
<dbReference type="Pfam" id="PF01547">
    <property type="entry name" value="SBP_bac_1"/>
    <property type="match status" value="1"/>
</dbReference>
<reference evidence="3" key="1">
    <citation type="journal article" date="2019" name="Int. J. Syst. Evol. Microbiol.">
        <title>The Global Catalogue of Microorganisms (GCM) 10K type strain sequencing project: providing services to taxonomists for standard genome sequencing and annotation.</title>
        <authorList>
            <consortium name="The Broad Institute Genomics Platform"/>
            <consortium name="The Broad Institute Genome Sequencing Center for Infectious Disease"/>
            <person name="Wu L."/>
            <person name="Ma J."/>
        </authorList>
    </citation>
    <scope>NUCLEOTIDE SEQUENCE [LARGE SCALE GENOMIC DNA]</scope>
    <source>
        <strain evidence="3">CGMCC 1.15809</strain>
    </source>
</reference>
<name>A0ABW1FFM8_9ACTN</name>
<dbReference type="Gene3D" id="3.40.190.10">
    <property type="entry name" value="Periplasmic binding protein-like II"/>
    <property type="match status" value="2"/>
</dbReference>
<dbReference type="EMBL" id="JBHSPW010000004">
    <property type="protein sequence ID" value="MFC5893302.1"/>
    <property type="molecule type" value="Genomic_DNA"/>
</dbReference>
<dbReference type="InterPro" id="IPR006059">
    <property type="entry name" value="SBP"/>
</dbReference>
<evidence type="ECO:0000313" key="3">
    <source>
        <dbReference type="Proteomes" id="UP001596241"/>
    </source>
</evidence>
<evidence type="ECO:0000313" key="2">
    <source>
        <dbReference type="EMBL" id="MFC5893302.1"/>
    </source>
</evidence>
<accession>A0ABW1FFM8</accession>
<dbReference type="PANTHER" id="PTHR43649:SF30">
    <property type="entry name" value="ABC TRANSPORTER SUBSTRATE-BINDING PROTEIN"/>
    <property type="match status" value="1"/>
</dbReference>
<dbReference type="PROSITE" id="PS51257">
    <property type="entry name" value="PROKAR_LIPOPROTEIN"/>
    <property type="match status" value="1"/>
</dbReference>